<evidence type="ECO:0000256" key="4">
    <source>
        <dbReference type="ARBA" id="ARBA00035141"/>
    </source>
</evidence>
<comment type="caution">
    <text evidence="7">The sequence shown here is derived from an EMBL/GenBank/DDBJ whole genome shotgun (WGS) entry which is preliminary data.</text>
</comment>
<reference evidence="7" key="1">
    <citation type="submission" date="2020-04" db="EMBL/GenBank/DDBJ databases">
        <authorList>
            <person name="Zhang T."/>
        </authorList>
    </citation>
    <scope>NUCLEOTIDE SEQUENCE</scope>
    <source>
        <strain evidence="7">HKST-UBA80</strain>
    </source>
</reference>
<evidence type="ECO:0000256" key="5">
    <source>
        <dbReference type="HAMAP-Rule" id="MF_00270"/>
    </source>
</evidence>
<evidence type="ECO:0000256" key="3">
    <source>
        <dbReference type="ARBA" id="ARBA00023274"/>
    </source>
</evidence>
<sequence>MAKRTKQKQVETECYFTKTNTTPNYKDVLILRRFISDRGKIIPQGRSGVTAKNQRVLSQEIKKARYMALLPYTDQHSI</sequence>
<proteinExistence type="inferred from homology"/>
<keyword evidence="5" id="KW-0699">rRNA-binding</keyword>
<dbReference type="GO" id="GO:0022627">
    <property type="term" value="C:cytosolic small ribosomal subunit"/>
    <property type="evidence" value="ECO:0007669"/>
    <property type="project" value="TreeGrafter"/>
</dbReference>
<organism evidence="7 8">
    <name type="scientific">candidate division WWE3 bacterium</name>
    <dbReference type="NCBI Taxonomy" id="2053526"/>
    <lineage>
        <taxon>Bacteria</taxon>
        <taxon>Katanobacteria</taxon>
    </lineage>
</organism>
<name>A0A955DZQ9_UNCKA</name>
<evidence type="ECO:0000256" key="1">
    <source>
        <dbReference type="ARBA" id="ARBA00005589"/>
    </source>
</evidence>
<dbReference type="PRINTS" id="PR00974">
    <property type="entry name" value="RIBOSOMALS18"/>
</dbReference>
<dbReference type="Gene3D" id="4.10.640.10">
    <property type="entry name" value="Ribosomal protein S18"/>
    <property type="match status" value="1"/>
</dbReference>
<dbReference type="InterPro" id="IPR036870">
    <property type="entry name" value="Ribosomal_bS18_sf"/>
</dbReference>
<dbReference type="Proteomes" id="UP000714817">
    <property type="component" value="Unassembled WGS sequence"/>
</dbReference>
<dbReference type="Pfam" id="PF01084">
    <property type="entry name" value="Ribosomal_S18"/>
    <property type="match status" value="1"/>
</dbReference>
<dbReference type="GO" id="GO:0003735">
    <property type="term" value="F:structural constituent of ribosome"/>
    <property type="evidence" value="ECO:0007669"/>
    <property type="project" value="InterPro"/>
</dbReference>
<gene>
    <name evidence="5" type="primary">rpsR</name>
    <name evidence="7" type="ORF">KDA10_01135</name>
</gene>
<keyword evidence="2 5" id="KW-0689">Ribosomal protein</keyword>
<evidence type="ECO:0000313" key="8">
    <source>
        <dbReference type="Proteomes" id="UP000714817"/>
    </source>
</evidence>
<dbReference type="GO" id="GO:0070181">
    <property type="term" value="F:small ribosomal subunit rRNA binding"/>
    <property type="evidence" value="ECO:0007669"/>
    <property type="project" value="TreeGrafter"/>
</dbReference>
<comment type="similarity">
    <text evidence="1 5 6">Belongs to the bacterial ribosomal protein bS18 family.</text>
</comment>
<dbReference type="SUPFAM" id="SSF46911">
    <property type="entry name" value="Ribosomal protein S18"/>
    <property type="match status" value="1"/>
</dbReference>
<dbReference type="InterPro" id="IPR001648">
    <property type="entry name" value="Ribosomal_bS18"/>
</dbReference>
<evidence type="ECO:0000313" key="7">
    <source>
        <dbReference type="EMBL" id="MCA9301957.1"/>
    </source>
</evidence>
<dbReference type="NCBIfam" id="TIGR00165">
    <property type="entry name" value="S18"/>
    <property type="match status" value="1"/>
</dbReference>
<dbReference type="HAMAP" id="MF_00270">
    <property type="entry name" value="Ribosomal_bS18"/>
    <property type="match status" value="1"/>
</dbReference>
<keyword evidence="3 5" id="KW-0687">Ribonucleoprotein</keyword>
<dbReference type="PROSITE" id="PS00057">
    <property type="entry name" value="RIBOSOMAL_S18"/>
    <property type="match status" value="1"/>
</dbReference>
<dbReference type="PANTHER" id="PTHR13479:SF40">
    <property type="entry name" value="SMALL RIBOSOMAL SUBUNIT PROTEIN BS18M"/>
    <property type="match status" value="1"/>
</dbReference>
<dbReference type="InterPro" id="IPR018275">
    <property type="entry name" value="Ribosomal_bS18_CS"/>
</dbReference>
<comment type="subunit">
    <text evidence="5">Part of the 30S ribosomal subunit. Forms a tight heterodimer with protein bS6.</text>
</comment>
<evidence type="ECO:0000256" key="6">
    <source>
        <dbReference type="RuleBase" id="RU003910"/>
    </source>
</evidence>
<dbReference type="GO" id="GO:0006412">
    <property type="term" value="P:translation"/>
    <property type="evidence" value="ECO:0007669"/>
    <property type="project" value="UniProtKB-UniRule"/>
</dbReference>
<dbReference type="EMBL" id="JAGQNY010000004">
    <property type="protein sequence ID" value="MCA9301957.1"/>
    <property type="molecule type" value="Genomic_DNA"/>
</dbReference>
<accession>A0A955DZQ9</accession>
<reference evidence="7" key="2">
    <citation type="journal article" date="2021" name="Microbiome">
        <title>Successional dynamics and alternative stable states in a saline activated sludge microbial community over 9 years.</title>
        <authorList>
            <person name="Wang Y."/>
            <person name="Ye J."/>
            <person name="Ju F."/>
            <person name="Liu L."/>
            <person name="Boyd J.A."/>
            <person name="Deng Y."/>
            <person name="Parks D.H."/>
            <person name="Jiang X."/>
            <person name="Yin X."/>
            <person name="Woodcroft B.J."/>
            <person name="Tyson G.W."/>
            <person name="Hugenholtz P."/>
            <person name="Polz M.F."/>
            <person name="Zhang T."/>
        </authorList>
    </citation>
    <scope>NUCLEOTIDE SEQUENCE</scope>
    <source>
        <strain evidence="7">HKST-UBA80</strain>
    </source>
</reference>
<dbReference type="AlphaFoldDB" id="A0A955DZQ9"/>
<comment type="function">
    <text evidence="5">Binds as a heterodimer with protein bS6 to the central domain of the 16S rRNA, where it helps stabilize the platform of the 30S subunit.</text>
</comment>
<protein>
    <recommendedName>
        <fullName evidence="4 5">Small ribosomal subunit protein bS18</fullName>
    </recommendedName>
</protein>
<evidence type="ECO:0000256" key="2">
    <source>
        <dbReference type="ARBA" id="ARBA00022980"/>
    </source>
</evidence>
<keyword evidence="5" id="KW-0694">RNA-binding</keyword>
<dbReference type="PANTHER" id="PTHR13479">
    <property type="entry name" value="30S RIBOSOMAL PROTEIN S18"/>
    <property type="match status" value="1"/>
</dbReference>